<feature type="compositionally biased region" description="Basic and acidic residues" evidence="2">
    <location>
        <begin position="80"/>
        <end position="102"/>
    </location>
</feature>
<protein>
    <submittedName>
        <fullName evidence="5">Putative tape measure protein</fullName>
    </submittedName>
</protein>
<evidence type="ECO:0000259" key="4">
    <source>
        <dbReference type="Pfam" id="PF20155"/>
    </source>
</evidence>
<feature type="domain" description="Tape measure protein N-terminal" evidence="4">
    <location>
        <begin position="256"/>
        <end position="450"/>
    </location>
</feature>
<name>A0A0N9SI90_9CAUD</name>
<dbReference type="InterPro" id="IPR013491">
    <property type="entry name" value="Tape_meas_N"/>
</dbReference>
<feature type="coiled-coil region" evidence="1">
    <location>
        <begin position="12"/>
        <end position="39"/>
    </location>
</feature>
<accession>A0A0N9SI90</accession>
<gene>
    <name evidence="5" type="ORF">POR1_15</name>
</gene>
<feature type="region of interest" description="Disordered" evidence="2">
    <location>
        <begin position="80"/>
        <end position="135"/>
    </location>
</feature>
<keyword evidence="6" id="KW-1185">Reference proteome</keyword>
<evidence type="ECO:0000256" key="1">
    <source>
        <dbReference type="SAM" id="Coils"/>
    </source>
</evidence>
<keyword evidence="3" id="KW-1133">Transmembrane helix</keyword>
<dbReference type="EMBL" id="KT716399">
    <property type="protein sequence ID" value="ALH46220.1"/>
    <property type="molecule type" value="Genomic_DNA"/>
</dbReference>
<evidence type="ECO:0000313" key="6">
    <source>
        <dbReference type="Proteomes" id="UP000225954"/>
    </source>
</evidence>
<sequence>MIVRELITRLGFSNDFKEADRYERKLKKLREDADKAAGKAARESALQVARVARAEAAVARLRGSQFKAIQDVERREHALEAQRARSRERAEVHARRMARDTQRSQQQQQRFEAQQNSLRRREADAQSARANAQHRAEMRNAQLLGERYRAESRRKARDIETINNLQEAGRRRAVRGVQVQQHAEQRLSMQQQNNARRVMAHEERMAAFRARQSHMRRAEALRERNLRNVGSGPGVTGGLIGAAVGAGVGALGLSNAAHRIDEMVAVNTRMNMVFDPNTELSRNAELQRQAMATGVDKTVIGDMAYKSMRASKALGINNMTQDRVLKISEAIATDAAMSGSSTEATKAALIQLFQGIEANRFGGQEFNSVREQTPTIAYTLIKQLGLKDMGDLAKLAAQKGPGKGITGKMILEAFEREHADTAEKQKHIPMTFGRTMGQLSNMWNFFLLDMEKSAKLTGTFNKVLLQFAETVDKGIRQFITAIGGWDRATNLLIATVSGALIPLLLKLALTFAGWVGPLLLLAAPLALIFDSMLEFARKYPDEWKAATDKIRDAMGNLVESIMYAFGLRLRKFDPSRSQGFGSVDLENRGNGVVAYKGKEYKQDDAALASAIFKDNPALAAAADKNGGRVRLMQDGKLLTELQRMPGGDDKGGSAWPDVLNAIATNMQKAADWMNSDGKRLVDKFELLADRLIAIMQKLYSDAPVSANADTNRAWQDFKDGRPGDSLISLGKGLLRDSTDFFTSRTDGAGEPGKQPLYNPAAALTGMDASDFDPSGGRGGRTTVEKVEVINNFPETPKSPEQFASMVESGSAKVGRAISRGLNFTATENTGRPTK</sequence>
<reference evidence="5 6" key="1">
    <citation type="journal article" date="2016" name="Genome Announc.">
        <title>Genome Sequences of Pseudomonas oryzihabitans Phage POR1 and Pseudomonas aeruginosa Phage PAE1.</title>
        <authorList>
            <person name="Dyson Z.A."/>
            <person name="Seviour R.J."/>
            <person name="Tucci J."/>
            <person name="Petrovski S."/>
        </authorList>
    </citation>
    <scope>NUCLEOTIDE SEQUENCE [LARGE SCALE GENOMIC DNA]</scope>
</reference>
<evidence type="ECO:0000256" key="2">
    <source>
        <dbReference type="SAM" id="MobiDB-lite"/>
    </source>
</evidence>
<evidence type="ECO:0000313" key="5">
    <source>
        <dbReference type="EMBL" id="ALH46220.1"/>
    </source>
</evidence>
<dbReference type="Proteomes" id="UP000225954">
    <property type="component" value="Segment"/>
</dbReference>
<proteinExistence type="predicted"/>
<evidence type="ECO:0000256" key="3">
    <source>
        <dbReference type="SAM" id="Phobius"/>
    </source>
</evidence>
<organism evidence="5 6">
    <name type="scientific">Pseudomonas phage POR1</name>
    <dbReference type="NCBI Taxonomy" id="1718594"/>
    <lineage>
        <taxon>Viruses</taxon>
        <taxon>Duplodnaviria</taxon>
        <taxon>Heunggongvirae</taxon>
        <taxon>Uroviricota</taxon>
        <taxon>Caudoviricetes</taxon>
        <taxon>Porunavirus</taxon>
        <taxon>Porunavirus POR1</taxon>
    </lineage>
</organism>
<feature type="transmembrane region" description="Helical" evidence="3">
    <location>
        <begin position="511"/>
        <end position="529"/>
    </location>
</feature>
<dbReference type="GO" id="GO:0098003">
    <property type="term" value="P:viral tail assembly"/>
    <property type="evidence" value="ECO:0007669"/>
    <property type="project" value="UniProtKB-KW"/>
</dbReference>
<feature type="compositionally biased region" description="Low complexity" evidence="2">
    <location>
        <begin position="103"/>
        <end position="115"/>
    </location>
</feature>
<dbReference type="Pfam" id="PF20155">
    <property type="entry name" value="TMP_3"/>
    <property type="match status" value="1"/>
</dbReference>
<dbReference type="NCBIfam" id="TIGR02675">
    <property type="entry name" value="tape_meas_nterm"/>
    <property type="match status" value="1"/>
</dbReference>
<keyword evidence="1" id="KW-0175">Coiled coil</keyword>
<keyword evidence="3" id="KW-0812">Transmembrane</keyword>
<keyword evidence="3" id="KW-0472">Membrane</keyword>